<dbReference type="InterPro" id="IPR036291">
    <property type="entry name" value="NAD(P)-bd_dom_sf"/>
</dbReference>
<dbReference type="SUPFAM" id="SSF51735">
    <property type="entry name" value="NAD(P)-binding Rossmann-fold domains"/>
    <property type="match status" value="1"/>
</dbReference>
<dbReference type="InterPro" id="IPR002347">
    <property type="entry name" value="SDR_fam"/>
</dbReference>
<evidence type="ECO:0000256" key="1">
    <source>
        <dbReference type="ARBA" id="ARBA00006484"/>
    </source>
</evidence>
<dbReference type="OrthoDB" id="9803333at2"/>
<protein>
    <submittedName>
        <fullName evidence="5">2-deoxy-D-gluconate 3-dehydrogenase</fullName>
    </submittedName>
</protein>
<sequence length="254" mass="27390">MNIPSFHLNGKVALVTGGSKGIGYGMAHALGHYGATLVISSRGREEGEYAVSQLKKEKIEASYLPCDVTKKDQVEALVGQIVEQHGSLDILVNNAGMNIRKPLPEVEESDWDTVLDVNLKGIFLAGQAAAKQMIKQKYGKIINISSILGSVGMPFQTSYAASKGGINQLTKVWADELAPYNITVNAIGPGYISTPMTKEWLSDPERSEKIINSTMIKRIGETSDLVGPVVFFASDTSKYVTGQVLNVDGGWTAR</sequence>
<dbReference type="NCBIfam" id="NF009466">
    <property type="entry name" value="PRK12826.1-2"/>
    <property type="match status" value="1"/>
</dbReference>
<evidence type="ECO:0000259" key="4">
    <source>
        <dbReference type="SMART" id="SM00822"/>
    </source>
</evidence>
<gene>
    <name evidence="5" type="ORF">WQ57_16890</name>
</gene>
<name>A0A0M2SQS8_9BACI</name>
<evidence type="ECO:0000256" key="2">
    <source>
        <dbReference type="ARBA" id="ARBA00023002"/>
    </source>
</evidence>
<proteinExistence type="inferred from homology"/>
<comment type="caution">
    <text evidence="5">The sequence shown here is derived from an EMBL/GenBank/DDBJ whole genome shotgun (WGS) entry which is preliminary data.</text>
</comment>
<dbReference type="AlphaFoldDB" id="A0A0M2SQS8"/>
<dbReference type="GO" id="GO:0008206">
    <property type="term" value="P:bile acid metabolic process"/>
    <property type="evidence" value="ECO:0007669"/>
    <property type="project" value="UniProtKB-ARBA"/>
</dbReference>
<dbReference type="PANTHER" id="PTHR42760">
    <property type="entry name" value="SHORT-CHAIN DEHYDROGENASES/REDUCTASES FAMILY MEMBER"/>
    <property type="match status" value="1"/>
</dbReference>
<dbReference type="NCBIfam" id="NF005559">
    <property type="entry name" value="PRK07231.1"/>
    <property type="match status" value="1"/>
</dbReference>
<comment type="similarity">
    <text evidence="1 3">Belongs to the short-chain dehydrogenases/reductases (SDR) family.</text>
</comment>
<dbReference type="SMART" id="SM00822">
    <property type="entry name" value="PKS_KR"/>
    <property type="match status" value="1"/>
</dbReference>
<dbReference type="FunFam" id="3.40.50.720:FF:000084">
    <property type="entry name" value="Short-chain dehydrogenase reductase"/>
    <property type="match status" value="1"/>
</dbReference>
<dbReference type="PRINTS" id="PR00081">
    <property type="entry name" value="GDHRDH"/>
</dbReference>
<evidence type="ECO:0000313" key="6">
    <source>
        <dbReference type="Proteomes" id="UP000034166"/>
    </source>
</evidence>
<organism evidence="5 6">
    <name type="scientific">Mesobacillus campisalis</name>
    <dbReference type="NCBI Taxonomy" id="1408103"/>
    <lineage>
        <taxon>Bacteria</taxon>
        <taxon>Bacillati</taxon>
        <taxon>Bacillota</taxon>
        <taxon>Bacilli</taxon>
        <taxon>Bacillales</taxon>
        <taxon>Bacillaceae</taxon>
        <taxon>Mesobacillus</taxon>
    </lineage>
</organism>
<dbReference type="GO" id="GO:0016616">
    <property type="term" value="F:oxidoreductase activity, acting on the CH-OH group of donors, NAD or NADP as acceptor"/>
    <property type="evidence" value="ECO:0007669"/>
    <property type="project" value="UniProtKB-ARBA"/>
</dbReference>
<dbReference type="InterPro" id="IPR057326">
    <property type="entry name" value="KR_dom"/>
</dbReference>
<reference evidence="5 6" key="1">
    <citation type="submission" date="2015-04" db="EMBL/GenBank/DDBJ databases">
        <title>Taxonomic description and genome sequence of Bacillus campisalis sp. nov., a novel member of the genus Bacillus isolated from solar saltern.</title>
        <authorList>
            <person name="Mathan Kumar R."/>
            <person name="Kaur G."/>
            <person name="Kumar A."/>
            <person name="Singh N.K."/>
            <person name="Kaur N."/>
            <person name="Kumar N."/>
            <person name="Mayilraj S."/>
        </authorList>
    </citation>
    <scope>NUCLEOTIDE SEQUENCE [LARGE SCALE GENOMIC DNA]</scope>
    <source>
        <strain evidence="5 6">SA2-6</strain>
    </source>
</reference>
<dbReference type="RefSeq" id="WP_046524951.1">
    <property type="nucleotide sequence ID" value="NZ_LAYY01000020.1"/>
</dbReference>
<evidence type="ECO:0000313" key="5">
    <source>
        <dbReference type="EMBL" id="KKK36924.1"/>
    </source>
</evidence>
<keyword evidence="2" id="KW-0560">Oxidoreductase</keyword>
<feature type="domain" description="Ketoreductase" evidence="4">
    <location>
        <begin position="11"/>
        <end position="190"/>
    </location>
</feature>
<dbReference type="InterPro" id="IPR020904">
    <property type="entry name" value="Sc_DH/Rdtase_CS"/>
</dbReference>
<dbReference type="PATRIC" id="fig|1408103.3.peg.3761"/>
<dbReference type="Gene3D" id="3.40.50.720">
    <property type="entry name" value="NAD(P)-binding Rossmann-like Domain"/>
    <property type="match status" value="1"/>
</dbReference>
<evidence type="ECO:0000256" key="3">
    <source>
        <dbReference type="RuleBase" id="RU000363"/>
    </source>
</evidence>
<dbReference type="EMBL" id="LAYY01000020">
    <property type="protein sequence ID" value="KKK36924.1"/>
    <property type="molecule type" value="Genomic_DNA"/>
</dbReference>
<dbReference type="Pfam" id="PF00106">
    <property type="entry name" value="adh_short"/>
    <property type="match status" value="1"/>
</dbReference>
<keyword evidence="6" id="KW-1185">Reference proteome</keyword>
<dbReference type="Proteomes" id="UP000034166">
    <property type="component" value="Unassembled WGS sequence"/>
</dbReference>
<dbReference type="PROSITE" id="PS00061">
    <property type="entry name" value="ADH_SHORT"/>
    <property type="match status" value="1"/>
</dbReference>
<accession>A0A0M2SQS8</accession>
<dbReference type="PRINTS" id="PR00080">
    <property type="entry name" value="SDRFAMILY"/>
</dbReference>